<reference evidence="1 2" key="1">
    <citation type="submission" date="2018-06" db="EMBL/GenBank/DDBJ databases">
        <title>The Genome of Cuscuta australis (Dodder) Provides Insight into the Evolution of Plant Parasitism.</title>
        <authorList>
            <person name="Liu H."/>
        </authorList>
    </citation>
    <scope>NUCLEOTIDE SEQUENCE [LARGE SCALE GENOMIC DNA]</scope>
    <source>
        <strain evidence="2">cv. Yunnan</strain>
        <tissue evidence="1">Vines</tissue>
    </source>
</reference>
<evidence type="ECO:0000313" key="2">
    <source>
        <dbReference type="Proteomes" id="UP000249390"/>
    </source>
</evidence>
<dbReference type="SUPFAM" id="SSF48239">
    <property type="entry name" value="Terpenoid cyclases/Protein prenyltransferases"/>
    <property type="match status" value="1"/>
</dbReference>
<organism evidence="1 2">
    <name type="scientific">Cuscuta australis</name>
    <dbReference type="NCBI Taxonomy" id="267555"/>
    <lineage>
        <taxon>Eukaryota</taxon>
        <taxon>Viridiplantae</taxon>
        <taxon>Streptophyta</taxon>
        <taxon>Embryophyta</taxon>
        <taxon>Tracheophyta</taxon>
        <taxon>Spermatophyta</taxon>
        <taxon>Magnoliopsida</taxon>
        <taxon>eudicotyledons</taxon>
        <taxon>Gunneridae</taxon>
        <taxon>Pentapetalae</taxon>
        <taxon>asterids</taxon>
        <taxon>lamiids</taxon>
        <taxon>Solanales</taxon>
        <taxon>Convolvulaceae</taxon>
        <taxon>Cuscuteae</taxon>
        <taxon>Cuscuta</taxon>
        <taxon>Cuscuta subgen. Grammica</taxon>
        <taxon>Cuscuta sect. Cleistogrammica</taxon>
    </lineage>
</organism>
<evidence type="ECO:0000313" key="1">
    <source>
        <dbReference type="EMBL" id="RAL53708.1"/>
    </source>
</evidence>
<accession>A0A328EAL8</accession>
<gene>
    <name evidence="1" type="ORF">DM860_015436</name>
</gene>
<dbReference type="EMBL" id="NQVE01000017">
    <property type="protein sequence ID" value="RAL53708.1"/>
    <property type="molecule type" value="Genomic_DNA"/>
</dbReference>
<proteinExistence type="predicted"/>
<dbReference type="Proteomes" id="UP000249390">
    <property type="component" value="Unassembled WGS sequence"/>
</dbReference>
<dbReference type="Gene3D" id="1.50.10.20">
    <property type="match status" value="1"/>
</dbReference>
<dbReference type="AlphaFoldDB" id="A0A328EAL8"/>
<dbReference type="InterPro" id="IPR008930">
    <property type="entry name" value="Terpenoid_cyclase/PrenylTrfase"/>
</dbReference>
<name>A0A328EAL8_9ASTE</name>
<comment type="caution">
    <text evidence="1">The sequence shown here is derived from an EMBL/GenBank/DDBJ whole genome shotgun (WGS) entry which is preliminary data.</text>
</comment>
<keyword evidence="2" id="KW-1185">Reference proteome</keyword>
<protein>
    <submittedName>
        <fullName evidence="1">Uncharacterized protein</fullName>
    </submittedName>
</protein>
<sequence length="30" mass="3614">MRHCTLNYASYRNIFPIWALGQYRNLVLIS</sequence>